<evidence type="ECO:0000313" key="3">
    <source>
        <dbReference type="EMBL" id="OTW44675.1"/>
    </source>
</evidence>
<dbReference type="InterPro" id="IPR014833">
    <property type="entry name" value="TnsA_N"/>
</dbReference>
<dbReference type="AlphaFoldDB" id="A0A242VZS4"/>
<dbReference type="InterPro" id="IPR011856">
    <property type="entry name" value="tRNA_endonuc-like_dom_sf"/>
</dbReference>
<dbReference type="GO" id="GO:0003676">
    <property type="term" value="F:nucleic acid binding"/>
    <property type="evidence" value="ECO:0007669"/>
    <property type="project" value="InterPro"/>
</dbReference>
<dbReference type="RefSeq" id="WP_000961499.1">
    <property type="nucleotide sequence ID" value="NZ_NFCF01000110.1"/>
</dbReference>
<dbReference type="Gene3D" id="3.40.1350.10">
    <property type="match status" value="1"/>
</dbReference>
<dbReference type="InterPro" id="IPR011335">
    <property type="entry name" value="Restrct_endonuc-II-like"/>
</dbReference>
<dbReference type="Pfam" id="PF08721">
    <property type="entry name" value="Tn7_Tnp_TnsA_C"/>
    <property type="match status" value="1"/>
</dbReference>
<dbReference type="Pfam" id="PF08722">
    <property type="entry name" value="Tn7_TnsA-like_N"/>
    <property type="match status" value="1"/>
</dbReference>
<evidence type="ECO:0000259" key="2">
    <source>
        <dbReference type="Pfam" id="PF08722"/>
    </source>
</evidence>
<organism evidence="3 4">
    <name type="scientific">Bacillus thuringiensis serovar mexicanensis</name>
    <dbReference type="NCBI Taxonomy" id="180868"/>
    <lineage>
        <taxon>Bacteria</taxon>
        <taxon>Bacillati</taxon>
        <taxon>Bacillota</taxon>
        <taxon>Bacilli</taxon>
        <taxon>Bacillales</taxon>
        <taxon>Bacillaceae</taxon>
        <taxon>Bacillus</taxon>
        <taxon>Bacillus cereus group</taxon>
    </lineage>
</organism>
<proteinExistence type="predicted"/>
<reference evidence="3 4" key="1">
    <citation type="submission" date="2016-10" db="EMBL/GenBank/DDBJ databases">
        <title>Comparative genomics of Bacillus thuringiensis reveals a path to pathogens against multiple invertebrate hosts.</title>
        <authorList>
            <person name="Zheng J."/>
            <person name="Gao Q."/>
            <person name="Liu H."/>
            <person name="Peng D."/>
            <person name="Ruan L."/>
            <person name="Sun M."/>
        </authorList>
    </citation>
    <scope>NUCLEOTIDE SEQUENCE [LARGE SCALE GENOMIC DNA]</scope>
    <source>
        <strain evidence="3">BGSC 4AC1</strain>
    </source>
</reference>
<keyword evidence="3" id="KW-0378">Hydrolase</keyword>
<protein>
    <submittedName>
        <fullName evidence="3">Heteromeric transposase endonuclease subunit TnsA</fullName>
    </submittedName>
</protein>
<dbReference type="SUPFAM" id="SSF52980">
    <property type="entry name" value="Restriction endonuclease-like"/>
    <property type="match status" value="1"/>
</dbReference>
<evidence type="ECO:0000259" key="1">
    <source>
        <dbReference type="Pfam" id="PF08721"/>
    </source>
</evidence>
<dbReference type="GO" id="GO:0004519">
    <property type="term" value="F:endonuclease activity"/>
    <property type="evidence" value="ECO:0007669"/>
    <property type="project" value="UniProtKB-KW"/>
</dbReference>
<feature type="domain" description="TnsA endonuclease C-terminal" evidence="1">
    <location>
        <begin position="173"/>
        <end position="252"/>
    </location>
</feature>
<dbReference type="EMBL" id="NFCF01000110">
    <property type="protein sequence ID" value="OTW44675.1"/>
    <property type="molecule type" value="Genomic_DNA"/>
</dbReference>
<sequence length="275" mass="32533">MLVSYKTWTYKKFEKMIKEGRGTGELENYIPWVQVYDLSSKGYSVRIPGVKTNRIHHFLSNLEYHYFLVLSHSKKVIDIREQFPLLNYAKAMEIAKERGIRYPVDSKTKVPHILTTDFMITIKDNDRVKMVARTIKPSSELNKKRTLEKLEIERVYWSEYNIDWAIVTEKELESQRIINLKLLYHANLVVSQKFTYTILKKLALAMCYKLSNSNNFLYVELKQFEKEFSLECGGGLSIFYYLIFNHAIEFDINQKIDIQSIDCQVLRFENNGCFL</sequence>
<name>A0A242VZS4_BACTU</name>
<dbReference type="Proteomes" id="UP000195152">
    <property type="component" value="Unassembled WGS sequence"/>
</dbReference>
<dbReference type="InterPro" id="IPR014832">
    <property type="entry name" value="TnsA_C"/>
</dbReference>
<evidence type="ECO:0000313" key="4">
    <source>
        <dbReference type="Proteomes" id="UP000195152"/>
    </source>
</evidence>
<dbReference type="CDD" id="cd22362">
    <property type="entry name" value="TnsA_endonuclease-like"/>
    <property type="match status" value="1"/>
</dbReference>
<keyword evidence="3" id="KW-0255">Endonuclease</keyword>
<keyword evidence="3" id="KW-0540">Nuclease</keyword>
<feature type="domain" description="TnsA endonuclease N-terminal" evidence="2">
    <location>
        <begin position="74"/>
        <end position="169"/>
    </location>
</feature>
<accession>A0A242VZS4</accession>
<gene>
    <name evidence="3" type="ORF">BK699_30185</name>
</gene>
<comment type="caution">
    <text evidence="3">The sequence shown here is derived from an EMBL/GenBank/DDBJ whole genome shotgun (WGS) entry which is preliminary data.</text>
</comment>